<keyword evidence="2" id="KW-0012">Acyltransferase</keyword>
<evidence type="ECO:0000313" key="2">
    <source>
        <dbReference type="EMBL" id="MCB6828691.1"/>
    </source>
</evidence>
<accession>A0AAW4UAM3</accession>
<reference evidence="2" key="1">
    <citation type="submission" date="2021-10" db="EMBL/GenBank/DDBJ databases">
        <title>Collection of gut derived symbiotic bacterial strains cultured from healthy donors.</title>
        <authorList>
            <person name="Lin H."/>
            <person name="Littmann E."/>
            <person name="Claire K."/>
            <person name="Pamer E."/>
        </authorList>
    </citation>
    <scope>NUCLEOTIDE SEQUENCE</scope>
    <source>
        <strain evidence="2">MSK.7.16</strain>
    </source>
</reference>
<dbReference type="Pfam" id="PF13673">
    <property type="entry name" value="Acetyltransf_10"/>
    <property type="match status" value="1"/>
</dbReference>
<evidence type="ECO:0000259" key="1">
    <source>
        <dbReference type="PROSITE" id="PS51186"/>
    </source>
</evidence>
<dbReference type="Proteomes" id="UP001198190">
    <property type="component" value="Unassembled WGS sequence"/>
</dbReference>
<dbReference type="EC" id="2.3.1.-" evidence="2"/>
<dbReference type="PANTHER" id="PTHR43451:SF1">
    <property type="entry name" value="ACETYLTRANSFERASE"/>
    <property type="match status" value="1"/>
</dbReference>
<proteinExistence type="predicted"/>
<name>A0AAW4UAM3_9FIRM</name>
<evidence type="ECO:0000313" key="3">
    <source>
        <dbReference type="Proteomes" id="UP001198190"/>
    </source>
</evidence>
<dbReference type="InterPro" id="IPR052564">
    <property type="entry name" value="N-acetyltrans/Recomb-assoc"/>
</dbReference>
<dbReference type="AlphaFoldDB" id="A0AAW4UAM3"/>
<dbReference type="SUPFAM" id="SSF55729">
    <property type="entry name" value="Acyl-CoA N-acyltransferases (Nat)"/>
    <property type="match status" value="1"/>
</dbReference>
<gene>
    <name evidence="2" type="ORF">LIY65_08280</name>
</gene>
<dbReference type="PROSITE" id="PS51186">
    <property type="entry name" value="GNAT"/>
    <property type="match status" value="1"/>
</dbReference>
<dbReference type="Gene3D" id="3.40.630.30">
    <property type="match status" value="1"/>
</dbReference>
<protein>
    <submittedName>
        <fullName evidence="2">GNAT family N-acetyltransferase</fullName>
        <ecNumber evidence="2">2.3.1.-</ecNumber>
    </submittedName>
</protein>
<feature type="domain" description="N-acetyltransferase" evidence="1">
    <location>
        <begin position="11"/>
        <end position="162"/>
    </location>
</feature>
<dbReference type="InterPro" id="IPR016181">
    <property type="entry name" value="Acyl_CoA_acyltransferase"/>
</dbReference>
<dbReference type="InterPro" id="IPR000182">
    <property type="entry name" value="GNAT_dom"/>
</dbReference>
<dbReference type="PANTHER" id="PTHR43451">
    <property type="entry name" value="ACETYLTRANSFERASE (GNAT) FAMILY PROTEIN"/>
    <property type="match status" value="1"/>
</dbReference>
<sequence>MIIGNDFEAIMYIRNYQKNDLKSIIFLFRETVHSVNSKDYTQEQVKIWAPENIDEKSWHLSLLSHYTLVAIDKEKIVGFVDLDENYVDRLYIAKDYQRQKIATRLMDKIENYAKKQGQISLYSHVSVTAKKFFLDRGYIVNKEQYVKKQNILFKNYIMEKFL</sequence>
<dbReference type="EMBL" id="JAJCGD010000022">
    <property type="protein sequence ID" value="MCB6828691.1"/>
    <property type="molecule type" value="Genomic_DNA"/>
</dbReference>
<keyword evidence="2" id="KW-0808">Transferase</keyword>
<comment type="caution">
    <text evidence="2">The sequence shown here is derived from an EMBL/GenBank/DDBJ whole genome shotgun (WGS) entry which is preliminary data.</text>
</comment>
<dbReference type="CDD" id="cd04301">
    <property type="entry name" value="NAT_SF"/>
    <property type="match status" value="1"/>
</dbReference>
<organism evidence="2 3">
    <name type="scientific">Megamonas funiformis</name>
    <dbReference type="NCBI Taxonomy" id="437897"/>
    <lineage>
        <taxon>Bacteria</taxon>
        <taxon>Bacillati</taxon>
        <taxon>Bacillota</taxon>
        <taxon>Negativicutes</taxon>
        <taxon>Selenomonadales</taxon>
        <taxon>Selenomonadaceae</taxon>
        <taxon>Megamonas</taxon>
    </lineage>
</organism>
<dbReference type="GO" id="GO:0016747">
    <property type="term" value="F:acyltransferase activity, transferring groups other than amino-acyl groups"/>
    <property type="evidence" value="ECO:0007669"/>
    <property type="project" value="InterPro"/>
</dbReference>